<feature type="region of interest" description="Disordered" evidence="1">
    <location>
        <begin position="209"/>
        <end position="241"/>
    </location>
</feature>
<evidence type="ECO:0000313" key="2">
    <source>
        <dbReference type="EMBL" id="RRT37516.1"/>
    </source>
</evidence>
<evidence type="ECO:0000313" key="3">
    <source>
        <dbReference type="Proteomes" id="UP000287651"/>
    </source>
</evidence>
<feature type="compositionally biased region" description="Basic and acidic residues" evidence="1">
    <location>
        <begin position="38"/>
        <end position="53"/>
    </location>
</feature>
<feature type="region of interest" description="Disordered" evidence="1">
    <location>
        <begin position="1"/>
        <end position="53"/>
    </location>
</feature>
<dbReference type="AlphaFoldDB" id="A0A426XDF7"/>
<dbReference type="Proteomes" id="UP000287651">
    <property type="component" value="Unassembled WGS sequence"/>
</dbReference>
<name>A0A426XDF7_ENSVE</name>
<comment type="caution">
    <text evidence="2">The sequence shown here is derived from an EMBL/GenBank/DDBJ whole genome shotgun (WGS) entry which is preliminary data.</text>
</comment>
<proteinExistence type="predicted"/>
<gene>
    <name evidence="2" type="ORF">B296_00037254</name>
</gene>
<accession>A0A426XDF7</accession>
<sequence>MPPGFRLYQAAEAKGVEDQVDEPPQVGQEEEQGEEELRELGIADGEPHFGAEESQRCMRWERSGTEAEDESHTRAVLHGRDEQKLMTMICLPRSSISSASALGTVDGVKGGGRLAVPMAAATREVWSEMHALHENDGVPARPIQHPVRNTSHLWMRGAVCVGRWWWWWRWWTWGRQELLVFVLDWGSGRHRATCSSFVFCHRRPIKQQPRRQEADELSPPPACPMHAKVQKHGPPRGEGDDELKHAAPVPPQVSFTNWLAFDAMHAHCSFVFWNEYKARRNGPDEEEGMRIEHQISLKWREIIIPPIPSRCPRPSNLLLLFH</sequence>
<protein>
    <submittedName>
        <fullName evidence="2">Uncharacterized protein</fullName>
    </submittedName>
</protein>
<dbReference type="EMBL" id="AMZH03022203">
    <property type="protein sequence ID" value="RRT37516.1"/>
    <property type="molecule type" value="Genomic_DNA"/>
</dbReference>
<evidence type="ECO:0000256" key="1">
    <source>
        <dbReference type="SAM" id="MobiDB-lite"/>
    </source>
</evidence>
<reference evidence="2 3" key="1">
    <citation type="journal article" date="2014" name="Agronomy (Basel)">
        <title>A Draft Genome Sequence for Ensete ventricosum, the Drought-Tolerant Tree Against Hunger.</title>
        <authorList>
            <person name="Harrison J."/>
            <person name="Moore K.A."/>
            <person name="Paszkiewicz K."/>
            <person name="Jones T."/>
            <person name="Grant M."/>
            <person name="Ambacheew D."/>
            <person name="Muzemil S."/>
            <person name="Studholme D.J."/>
        </authorList>
    </citation>
    <scope>NUCLEOTIDE SEQUENCE [LARGE SCALE GENOMIC DNA]</scope>
</reference>
<organism evidence="2 3">
    <name type="scientific">Ensete ventricosum</name>
    <name type="common">Abyssinian banana</name>
    <name type="synonym">Musa ensete</name>
    <dbReference type="NCBI Taxonomy" id="4639"/>
    <lineage>
        <taxon>Eukaryota</taxon>
        <taxon>Viridiplantae</taxon>
        <taxon>Streptophyta</taxon>
        <taxon>Embryophyta</taxon>
        <taxon>Tracheophyta</taxon>
        <taxon>Spermatophyta</taxon>
        <taxon>Magnoliopsida</taxon>
        <taxon>Liliopsida</taxon>
        <taxon>Zingiberales</taxon>
        <taxon>Musaceae</taxon>
        <taxon>Ensete</taxon>
    </lineage>
</organism>
<feature type="compositionally biased region" description="Acidic residues" evidence="1">
    <location>
        <begin position="28"/>
        <end position="37"/>
    </location>
</feature>